<evidence type="ECO:0000313" key="11">
    <source>
        <dbReference type="Proteomes" id="UP000033035"/>
    </source>
</evidence>
<evidence type="ECO:0000256" key="1">
    <source>
        <dbReference type="ARBA" id="ARBA00004442"/>
    </source>
</evidence>
<dbReference type="RefSeq" id="WP_028727718.1">
    <property type="nucleotide sequence ID" value="NZ_AUAE01000018.1"/>
</dbReference>
<gene>
    <name evidence="10" type="ORF">HMPREF1536_01214</name>
</gene>
<keyword evidence="3 7" id="KW-0732">Signal</keyword>
<accession>A0A0F5JKV0</accession>
<dbReference type="Proteomes" id="UP000033035">
    <property type="component" value="Unassembled WGS sequence"/>
</dbReference>
<dbReference type="EMBL" id="AQHW01000009">
    <property type="protein sequence ID" value="KKB58339.1"/>
    <property type="molecule type" value="Genomic_DNA"/>
</dbReference>
<evidence type="ECO:0000256" key="5">
    <source>
        <dbReference type="ARBA" id="ARBA00023237"/>
    </source>
</evidence>
<keyword evidence="11" id="KW-1185">Reference proteome</keyword>
<dbReference type="CDD" id="cd08977">
    <property type="entry name" value="SusD"/>
    <property type="match status" value="1"/>
</dbReference>
<dbReference type="HOGENOM" id="CLU_015553_0_0_10"/>
<comment type="similarity">
    <text evidence="2">Belongs to the SusD family.</text>
</comment>
<keyword evidence="4" id="KW-0472">Membrane</keyword>
<dbReference type="Pfam" id="PF07980">
    <property type="entry name" value="SusD_RagB"/>
    <property type="match status" value="1"/>
</dbReference>
<proteinExistence type="inferred from homology"/>
<evidence type="ECO:0000259" key="9">
    <source>
        <dbReference type="Pfam" id="PF14322"/>
    </source>
</evidence>
<evidence type="ECO:0000256" key="3">
    <source>
        <dbReference type="ARBA" id="ARBA00022729"/>
    </source>
</evidence>
<feature type="domain" description="RagB/SusD" evidence="8">
    <location>
        <begin position="288"/>
        <end position="539"/>
    </location>
</feature>
<feature type="domain" description="SusD-like N-terminal" evidence="9">
    <location>
        <begin position="90"/>
        <end position="230"/>
    </location>
</feature>
<evidence type="ECO:0000313" key="10">
    <source>
        <dbReference type="EMBL" id="KKB58339.1"/>
    </source>
</evidence>
<evidence type="ECO:0000256" key="4">
    <source>
        <dbReference type="ARBA" id="ARBA00023136"/>
    </source>
</evidence>
<evidence type="ECO:0000256" key="2">
    <source>
        <dbReference type="ARBA" id="ARBA00006275"/>
    </source>
</evidence>
<dbReference type="InterPro" id="IPR011990">
    <property type="entry name" value="TPR-like_helical_dom_sf"/>
</dbReference>
<evidence type="ECO:0000256" key="7">
    <source>
        <dbReference type="SAM" id="SignalP"/>
    </source>
</evidence>
<dbReference type="PROSITE" id="PS51257">
    <property type="entry name" value="PROKAR_LIPOPROTEIN"/>
    <property type="match status" value="1"/>
</dbReference>
<dbReference type="Pfam" id="PF14322">
    <property type="entry name" value="SusD-like_3"/>
    <property type="match status" value="1"/>
</dbReference>
<comment type="caution">
    <text evidence="10">The sequence shown here is derived from an EMBL/GenBank/DDBJ whole genome shotgun (WGS) entry which is preliminary data.</text>
</comment>
<reference evidence="10 11" key="1">
    <citation type="submission" date="2013-04" db="EMBL/GenBank/DDBJ databases">
        <title>The Genome Sequence of Parabacteroides gordonii DSM 23371.</title>
        <authorList>
            <consortium name="The Broad Institute Genomics Platform"/>
            <person name="Earl A."/>
            <person name="Ward D."/>
            <person name="Feldgarden M."/>
            <person name="Gevers D."/>
            <person name="Martens E."/>
            <person name="Sakamoto M."/>
            <person name="Benno Y."/>
            <person name="Suzuki N."/>
            <person name="Matsunaga N."/>
            <person name="Koshihara K."/>
            <person name="Seki M."/>
            <person name="Komiya H."/>
            <person name="Walker B."/>
            <person name="Young S."/>
            <person name="Zeng Q."/>
            <person name="Gargeya S."/>
            <person name="Fitzgerald M."/>
            <person name="Haas B."/>
            <person name="Abouelleil A."/>
            <person name="Allen A.W."/>
            <person name="Alvarado L."/>
            <person name="Arachchi H.M."/>
            <person name="Berlin A.M."/>
            <person name="Chapman S.B."/>
            <person name="Gainer-Dewar J."/>
            <person name="Goldberg J."/>
            <person name="Griggs A."/>
            <person name="Gujja S."/>
            <person name="Hansen M."/>
            <person name="Howarth C."/>
            <person name="Imamovic A."/>
            <person name="Ireland A."/>
            <person name="Larimer J."/>
            <person name="McCowan C."/>
            <person name="Murphy C."/>
            <person name="Pearson M."/>
            <person name="Poon T.W."/>
            <person name="Priest M."/>
            <person name="Roberts A."/>
            <person name="Saif S."/>
            <person name="Shea T."/>
            <person name="Sisk P."/>
            <person name="Sykes S."/>
            <person name="Wortman J."/>
            <person name="Nusbaum C."/>
            <person name="Birren B."/>
        </authorList>
    </citation>
    <scope>NUCLEOTIDE SEQUENCE [LARGE SCALE GENOMIC DNA]</scope>
    <source>
        <strain evidence="10 11">MS-1</strain>
    </source>
</reference>
<dbReference type="STRING" id="1203610.HMPREF1536_01214"/>
<protein>
    <recommendedName>
        <fullName evidence="12">RagB/SusD domain-containing protein</fullName>
    </recommendedName>
</protein>
<organism evidence="10 11">
    <name type="scientific">Parabacteroides gordonii MS-1 = DSM 23371</name>
    <dbReference type="NCBI Taxonomy" id="1203610"/>
    <lineage>
        <taxon>Bacteria</taxon>
        <taxon>Pseudomonadati</taxon>
        <taxon>Bacteroidota</taxon>
        <taxon>Bacteroidia</taxon>
        <taxon>Bacteroidales</taxon>
        <taxon>Tannerellaceae</taxon>
        <taxon>Parabacteroides</taxon>
    </lineage>
</organism>
<dbReference type="InterPro" id="IPR033985">
    <property type="entry name" value="SusD-like_N"/>
</dbReference>
<dbReference type="SUPFAM" id="SSF48452">
    <property type="entry name" value="TPR-like"/>
    <property type="match status" value="1"/>
</dbReference>
<feature type="repeat" description="TPR" evidence="6">
    <location>
        <begin position="220"/>
        <end position="253"/>
    </location>
</feature>
<dbReference type="PATRIC" id="fig|1203610.3.peg.1239"/>
<dbReference type="PROSITE" id="PS50005">
    <property type="entry name" value="TPR"/>
    <property type="match status" value="1"/>
</dbReference>
<evidence type="ECO:0000259" key="8">
    <source>
        <dbReference type="Pfam" id="PF07980"/>
    </source>
</evidence>
<dbReference type="InterPro" id="IPR019734">
    <property type="entry name" value="TPR_rpt"/>
</dbReference>
<feature type="chain" id="PRO_5002490185" description="RagB/SusD domain-containing protein" evidence="7">
    <location>
        <begin position="25"/>
        <end position="540"/>
    </location>
</feature>
<keyword evidence="5" id="KW-0998">Cell outer membrane</keyword>
<dbReference type="Gene3D" id="1.25.40.390">
    <property type="match status" value="1"/>
</dbReference>
<keyword evidence="6" id="KW-0802">TPR repeat</keyword>
<feature type="signal peptide" evidence="7">
    <location>
        <begin position="1"/>
        <end position="24"/>
    </location>
</feature>
<name>A0A0F5JKV0_9BACT</name>
<dbReference type="InterPro" id="IPR012944">
    <property type="entry name" value="SusD_RagB_dom"/>
</dbReference>
<comment type="subcellular location">
    <subcellularLocation>
        <location evidence="1">Cell outer membrane</location>
    </subcellularLocation>
</comment>
<evidence type="ECO:0000256" key="6">
    <source>
        <dbReference type="PROSITE-ProRule" id="PRU00339"/>
    </source>
</evidence>
<sequence length="540" mass="61754">MKHCKYYIVCCVLVSLLFSTSCSLDRNPLDNFAENEFWTSEENALIALTGIYRGNITFNAEEYNPSDFWSYSGIMFLEFASDNAYDRRGNNSGFFQMVNGNLTANTNFIKDYWANAYSKIARCNRFLTGVDQVPASPEVINRLKSEARFIRAVQYFYLSQFFHNVPLVTTVLTKNEANTVKKSTKEEITTFIIQEFNEAAEGLPRWKELATSEIGRASKQAAYAFLGRTCLAEKKYKEAADAYNQIISLGDNSIEDNYSEVFYPAKKGSPEIIIGSQYLTDLAGCGLPQHAYPVKDRGWSIINPLGSLFEAYQFTDGSDFSFDSPLYNKDNLGKNRDPRLDYTIYYNGATFKNTVYNSHPDGGSVDATQSGQTTQTGFMMRKYFDESYNGDLRKYGVNIPIIRYPEVLLSYLEAKLEGGEAITRSLLDQTINAVRGRASVQMPPITETNPEKLRTILRNERRVELAMEGIRYWDLRRWGIAHEVLQGKIYGAPFPGREKVDGDNNQDPYGRWYVNKWNFRQQDYVWPIPQSEQNINPNLR</sequence>
<dbReference type="AlphaFoldDB" id="A0A0F5JKV0"/>
<dbReference type="GO" id="GO:0009279">
    <property type="term" value="C:cell outer membrane"/>
    <property type="evidence" value="ECO:0007669"/>
    <property type="project" value="UniProtKB-SubCell"/>
</dbReference>
<evidence type="ECO:0008006" key="12">
    <source>
        <dbReference type="Google" id="ProtNLM"/>
    </source>
</evidence>